<reference evidence="2 3" key="1">
    <citation type="submission" date="2018-04" db="EMBL/GenBank/DDBJ databases">
        <title>Novel species isolated from glacier.</title>
        <authorList>
            <person name="Liu Q."/>
            <person name="Xin Y.-H."/>
        </authorList>
    </citation>
    <scope>NUCLEOTIDE SEQUENCE [LARGE SCALE GENOMIC DNA]</scope>
    <source>
        <strain evidence="2 3">GT1R17</strain>
    </source>
</reference>
<dbReference type="PROSITE" id="PS51273">
    <property type="entry name" value="GATASE_TYPE_1"/>
    <property type="match status" value="1"/>
</dbReference>
<dbReference type="CDD" id="cd01741">
    <property type="entry name" value="GATase1_1"/>
    <property type="match status" value="1"/>
</dbReference>
<dbReference type="SUPFAM" id="SSF52317">
    <property type="entry name" value="Class I glutamine amidotransferase-like"/>
    <property type="match status" value="1"/>
</dbReference>
<dbReference type="InterPro" id="IPR017926">
    <property type="entry name" value="GATASE"/>
</dbReference>
<evidence type="ECO:0000259" key="1">
    <source>
        <dbReference type="Pfam" id="PF00117"/>
    </source>
</evidence>
<evidence type="ECO:0000313" key="2">
    <source>
        <dbReference type="EMBL" id="PTU31526.1"/>
    </source>
</evidence>
<name>A0A2T5MG41_9GAMM</name>
<dbReference type="InterPro" id="IPR044992">
    <property type="entry name" value="ChyE-like"/>
</dbReference>
<gene>
    <name evidence="2" type="ORF">CJD38_09350</name>
</gene>
<keyword evidence="2" id="KW-0808">Transferase</keyword>
<dbReference type="InterPro" id="IPR029062">
    <property type="entry name" value="Class_I_gatase-like"/>
</dbReference>
<comment type="caution">
    <text evidence="2">The sequence shown here is derived from an EMBL/GenBank/DDBJ whole genome shotgun (WGS) entry which is preliminary data.</text>
</comment>
<dbReference type="PANTHER" id="PTHR42695">
    <property type="entry name" value="GLUTAMINE AMIDOTRANSFERASE YLR126C-RELATED"/>
    <property type="match status" value="1"/>
</dbReference>
<dbReference type="PANTHER" id="PTHR42695:SF5">
    <property type="entry name" value="GLUTAMINE AMIDOTRANSFERASE YLR126C-RELATED"/>
    <property type="match status" value="1"/>
</dbReference>
<sequence length="229" mass="25419">MRVHWLQHADFEDLGCIAPWLASRGDVVTQTRLYAGELPPSADDFDFLIVMGGPMNIYEYDIHPWLKAEKALIKQAIAAGKRVLGICLGSQLIADALGAPTTRNAHTEVGWFPVEMNDSARQSKLFAGFPERYVAFHWHGDTFAIAEGARNLASSEACAHQAYDYGERVAAIQFHLEVTAANARDWFAHERPATAAYVQTPESILSDISRFAENNRLMIRLLENLTSSG</sequence>
<dbReference type="Pfam" id="PF00117">
    <property type="entry name" value="GATase"/>
    <property type="match status" value="1"/>
</dbReference>
<dbReference type="Gene3D" id="3.40.50.880">
    <property type="match status" value="1"/>
</dbReference>
<evidence type="ECO:0000313" key="3">
    <source>
        <dbReference type="Proteomes" id="UP000244248"/>
    </source>
</evidence>
<keyword evidence="3" id="KW-1185">Reference proteome</keyword>
<dbReference type="GO" id="GO:0005829">
    <property type="term" value="C:cytosol"/>
    <property type="evidence" value="ECO:0007669"/>
    <property type="project" value="TreeGrafter"/>
</dbReference>
<dbReference type="FunFam" id="3.40.50.880:FF:000033">
    <property type="entry name" value="Glutamine amidotransferase class-I"/>
    <property type="match status" value="1"/>
</dbReference>
<dbReference type="RefSeq" id="WP_107940071.1">
    <property type="nucleotide sequence ID" value="NZ_QANS01000003.1"/>
</dbReference>
<protein>
    <submittedName>
        <fullName evidence="2">Amidotransferase</fullName>
    </submittedName>
</protein>
<dbReference type="EMBL" id="QANS01000003">
    <property type="protein sequence ID" value="PTU31526.1"/>
    <property type="molecule type" value="Genomic_DNA"/>
</dbReference>
<dbReference type="OrthoDB" id="9813383at2"/>
<accession>A0A2T5MG41</accession>
<dbReference type="Proteomes" id="UP000244248">
    <property type="component" value="Unassembled WGS sequence"/>
</dbReference>
<dbReference type="AlphaFoldDB" id="A0A2T5MG41"/>
<organism evidence="2 3">
    <name type="scientific">Stenotrophobium rhamnosiphilum</name>
    <dbReference type="NCBI Taxonomy" id="2029166"/>
    <lineage>
        <taxon>Bacteria</taxon>
        <taxon>Pseudomonadati</taxon>
        <taxon>Pseudomonadota</taxon>
        <taxon>Gammaproteobacteria</taxon>
        <taxon>Nevskiales</taxon>
        <taxon>Nevskiaceae</taxon>
        <taxon>Stenotrophobium</taxon>
    </lineage>
</organism>
<feature type="domain" description="Glutamine amidotransferase" evidence="1">
    <location>
        <begin position="42"/>
        <end position="181"/>
    </location>
</feature>
<proteinExistence type="predicted"/>
<dbReference type="GO" id="GO:0016740">
    <property type="term" value="F:transferase activity"/>
    <property type="evidence" value="ECO:0007669"/>
    <property type="project" value="UniProtKB-KW"/>
</dbReference>